<dbReference type="RefSeq" id="WP_209653675.1">
    <property type="nucleotide sequence ID" value="NZ_JAGJCB010000004.1"/>
</dbReference>
<keyword evidence="3" id="KW-1185">Reference proteome</keyword>
<sequence>MTSCTEENPIKSDITYYADVQLVGDSTMAIIQGETFSDPGAISLIDGESVPYTTTGSVNTSTPGVYFLTYETINDDGFPASAKRTVVVLSNTPSIYNFEGNWRRSATGNATIVRISDREYTHSNAGGVDGDNALFVTFYNIDDVNLYIPRQENASVTGITVESVLGSGKIINANEINWVLNASGFYGSLLRIFKRV</sequence>
<feature type="domain" description="Pesticidal crystal protein Cry22Aa Ig-like" evidence="1">
    <location>
        <begin position="21"/>
        <end position="88"/>
    </location>
</feature>
<dbReference type="Pfam" id="PF16403">
    <property type="entry name" value="Bact_surface_Ig-like"/>
    <property type="match status" value="1"/>
</dbReference>
<protein>
    <submittedName>
        <fullName evidence="2">DUF5011 domain-containing protein</fullName>
    </submittedName>
</protein>
<name>A0ABS4BS67_9FLAO</name>
<proteinExistence type="predicted"/>
<dbReference type="Gene3D" id="2.60.40.10">
    <property type="entry name" value="Immunoglobulins"/>
    <property type="match status" value="1"/>
</dbReference>
<evidence type="ECO:0000313" key="3">
    <source>
        <dbReference type="Proteomes" id="UP000670776"/>
    </source>
</evidence>
<accession>A0ABS4BS67</accession>
<reference evidence="2 3" key="1">
    <citation type="submission" date="2021-04" db="EMBL/GenBank/DDBJ databases">
        <title>Mariniflexile gromovii gen. nov., sp. nov., a gliding bacterium isolated from the sea urchin Strongylocentrotus intermedius.</title>
        <authorList>
            <person name="Ko S."/>
            <person name="Le V."/>
            <person name="Ahn C.-Y."/>
            <person name="Oh H.-M."/>
        </authorList>
    </citation>
    <scope>NUCLEOTIDE SEQUENCE [LARGE SCALE GENOMIC DNA]</scope>
    <source>
        <strain evidence="2 3">KCTC 12570</strain>
    </source>
</reference>
<dbReference type="InterPro" id="IPR013783">
    <property type="entry name" value="Ig-like_fold"/>
</dbReference>
<dbReference type="Proteomes" id="UP000670776">
    <property type="component" value="Unassembled WGS sequence"/>
</dbReference>
<dbReference type="InterPro" id="IPR032179">
    <property type="entry name" value="Cry22Aa_Ig-like"/>
</dbReference>
<evidence type="ECO:0000259" key="1">
    <source>
        <dbReference type="Pfam" id="PF16403"/>
    </source>
</evidence>
<gene>
    <name evidence="2" type="ORF">J8H85_06255</name>
</gene>
<dbReference type="EMBL" id="JAGJCB010000004">
    <property type="protein sequence ID" value="MBP0903424.1"/>
    <property type="molecule type" value="Genomic_DNA"/>
</dbReference>
<organism evidence="2 3">
    <name type="scientific">Mariniflexile gromovii</name>
    <dbReference type="NCBI Taxonomy" id="362523"/>
    <lineage>
        <taxon>Bacteria</taxon>
        <taxon>Pseudomonadati</taxon>
        <taxon>Bacteroidota</taxon>
        <taxon>Flavobacteriia</taxon>
        <taxon>Flavobacteriales</taxon>
        <taxon>Flavobacteriaceae</taxon>
        <taxon>Mariniflexile</taxon>
    </lineage>
</organism>
<evidence type="ECO:0000313" key="2">
    <source>
        <dbReference type="EMBL" id="MBP0903424.1"/>
    </source>
</evidence>
<comment type="caution">
    <text evidence="2">The sequence shown here is derived from an EMBL/GenBank/DDBJ whole genome shotgun (WGS) entry which is preliminary data.</text>
</comment>